<dbReference type="RefSeq" id="WP_026879117.1">
    <property type="nucleotide sequence ID" value="NZ_AZOD01000024.1"/>
</dbReference>
<gene>
    <name evidence="3" type="ORF">WMO13_03455</name>
</gene>
<protein>
    <submittedName>
        <fullName evidence="3">Tetratricopeptide repeat protein</fullName>
    </submittedName>
</protein>
<dbReference type="Pfam" id="PF14559">
    <property type="entry name" value="TPR_19"/>
    <property type="match status" value="2"/>
</dbReference>
<feature type="repeat" description="TPR" evidence="1">
    <location>
        <begin position="214"/>
        <end position="247"/>
    </location>
</feature>
<keyword evidence="4" id="KW-1185">Reference proteome</keyword>
<keyword evidence="2" id="KW-0732">Signal</keyword>
<dbReference type="InterPro" id="IPR019734">
    <property type="entry name" value="TPR_rpt"/>
</dbReference>
<feature type="chain" id="PRO_5046724650" evidence="2">
    <location>
        <begin position="22"/>
        <end position="627"/>
    </location>
</feature>
<dbReference type="PANTHER" id="PTHR12558:SF13">
    <property type="entry name" value="CELL DIVISION CYCLE PROTEIN 27 HOMOLOG"/>
    <property type="match status" value="1"/>
</dbReference>
<evidence type="ECO:0000256" key="1">
    <source>
        <dbReference type="PROSITE-ProRule" id="PRU00339"/>
    </source>
</evidence>
<dbReference type="PANTHER" id="PTHR12558">
    <property type="entry name" value="CELL DIVISION CYCLE 16,23,27"/>
    <property type="match status" value="1"/>
</dbReference>
<dbReference type="SMART" id="SM00028">
    <property type="entry name" value="TPR"/>
    <property type="match status" value="4"/>
</dbReference>
<proteinExistence type="predicted"/>
<sequence>MKKFLNLSLFLVSISHYSAFAQSESMLEINPKNAQSEKPSTLQLEVEGAPNSTIGVSDEAEEEPLRFYTEEGNIDKYDFIASELIANQNEAGTNPESIVENGQDSQVLNRRIQLDLAEGNIVEALPLIQKLVIQDPANLANYNLLAEAYVLTGAYDDAARTYHHLVEMLYLTDESVLMQSPYFAILKKFHEFGLPLDEQLMIFKDLAAMEEYDTFPMILLAGFLIDNSKFYEAESYLERALQIDPSNPKIYTLYSFIYWNEGTPEKAVALLEEAYNKYQNPEIGLELANALIANFEYERAYKQLVSLMILTNEAPVVFEKFIGMAYVMGNYDNIQNMLNMRLDQPEVLTRAVLNLFYFSEILGNSENLLQVLPEIDDPTPEYAEAIATIKAKVALLAKDYTLFNQYFDEMEALGNSSEAELALKKMLMLQGTEEYDLLDEALAEDGELLAEENSANLAFLRAMSAFGHQDYDKMVEIFREEIRQNPQDPIAYNALGFSLVEIDPKNAVEALPLITKANLMMPGQDFIEDSLAWTYYQLGDLARAEKYIKKAYHKNKDPEIISHYIVILDALGKKAQAEELYRKFNLFFRNSDKRAILLDNVNWIKDITPSNSVTIQYRDNGYQKNLK</sequence>
<dbReference type="Pfam" id="PF13181">
    <property type="entry name" value="TPR_8"/>
    <property type="match status" value="1"/>
</dbReference>
<name>A0ABZ3C0Y9_9GAMM</name>
<evidence type="ECO:0000256" key="2">
    <source>
        <dbReference type="SAM" id="SignalP"/>
    </source>
</evidence>
<evidence type="ECO:0000313" key="3">
    <source>
        <dbReference type="EMBL" id="WZW88453.1"/>
    </source>
</evidence>
<organism evidence="3 4">
    <name type="scientific">Ignatzschineria larvae DSM 13226</name>
    <dbReference type="NCBI Taxonomy" id="1111732"/>
    <lineage>
        <taxon>Bacteria</taxon>
        <taxon>Pseudomonadati</taxon>
        <taxon>Pseudomonadota</taxon>
        <taxon>Gammaproteobacteria</taxon>
        <taxon>Cardiobacteriales</taxon>
        <taxon>Ignatzschineriaceae</taxon>
        <taxon>Ignatzschineria</taxon>
    </lineage>
</organism>
<dbReference type="InterPro" id="IPR011990">
    <property type="entry name" value="TPR-like_helical_dom_sf"/>
</dbReference>
<feature type="signal peptide" evidence="2">
    <location>
        <begin position="1"/>
        <end position="21"/>
    </location>
</feature>
<dbReference type="SUPFAM" id="SSF48452">
    <property type="entry name" value="TPR-like"/>
    <property type="match status" value="3"/>
</dbReference>
<dbReference type="Gene3D" id="1.25.40.10">
    <property type="entry name" value="Tetratricopeptide repeat domain"/>
    <property type="match status" value="3"/>
</dbReference>
<evidence type="ECO:0000313" key="4">
    <source>
        <dbReference type="Proteomes" id="UP001449178"/>
    </source>
</evidence>
<dbReference type="EMBL" id="CP150637">
    <property type="protein sequence ID" value="WZW88453.1"/>
    <property type="molecule type" value="Genomic_DNA"/>
</dbReference>
<dbReference type="Proteomes" id="UP001449178">
    <property type="component" value="Chromosome"/>
</dbReference>
<keyword evidence="1" id="KW-0802">TPR repeat</keyword>
<accession>A0ABZ3C0Y9</accession>
<reference evidence="3 4" key="1">
    <citation type="submission" date="2024-03" db="EMBL/GenBank/DDBJ databases">
        <title>Complete Genome Sequence and Annotation of Ignatzschineria larvae DSM 13226.</title>
        <authorList>
            <person name="Cantrell E."/>
            <person name="Burcham Z.M."/>
        </authorList>
    </citation>
    <scope>NUCLEOTIDE SEQUENCE [LARGE SCALE GENOMIC DNA]</scope>
    <source>
        <strain evidence="3 4">DSM 13226</strain>
    </source>
</reference>
<dbReference type="PROSITE" id="PS50005">
    <property type="entry name" value="TPR"/>
    <property type="match status" value="1"/>
</dbReference>